<accession>A0AAE1E1Q8</accession>
<gene>
    <name evidence="1" type="ORF">RRG08_038233</name>
</gene>
<organism evidence="1 2">
    <name type="scientific">Elysia crispata</name>
    <name type="common">lettuce slug</name>
    <dbReference type="NCBI Taxonomy" id="231223"/>
    <lineage>
        <taxon>Eukaryota</taxon>
        <taxon>Metazoa</taxon>
        <taxon>Spiralia</taxon>
        <taxon>Lophotrochozoa</taxon>
        <taxon>Mollusca</taxon>
        <taxon>Gastropoda</taxon>
        <taxon>Heterobranchia</taxon>
        <taxon>Euthyneura</taxon>
        <taxon>Panpulmonata</taxon>
        <taxon>Sacoglossa</taxon>
        <taxon>Placobranchoidea</taxon>
        <taxon>Plakobranchidae</taxon>
        <taxon>Elysia</taxon>
    </lineage>
</organism>
<dbReference type="Proteomes" id="UP001283361">
    <property type="component" value="Unassembled WGS sequence"/>
</dbReference>
<comment type="caution">
    <text evidence="1">The sequence shown here is derived from an EMBL/GenBank/DDBJ whole genome shotgun (WGS) entry which is preliminary data.</text>
</comment>
<name>A0AAE1E1Q8_9GAST</name>
<reference evidence="1" key="1">
    <citation type="journal article" date="2023" name="G3 (Bethesda)">
        <title>A reference genome for the long-term kleptoplast-retaining sea slug Elysia crispata morphotype clarki.</title>
        <authorList>
            <person name="Eastman K.E."/>
            <person name="Pendleton A.L."/>
            <person name="Shaikh M.A."/>
            <person name="Suttiyut T."/>
            <person name="Ogas R."/>
            <person name="Tomko P."/>
            <person name="Gavelis G."/>
            <person name="Widhalm J.R."/>
            <person name="Wisecaver J.H."/>
        </authorList>
    </citation>
    <scope>NUCLEOTIDE SEQUENCE</scope>
    <source>
        <strain evidence="1">ECLA1</strain>
    </source>
</reference>
<evidence type="ECO:0000313" key="1">
    <source>
        <dbReference type="EMBL" id="KAK3790742.1"/>
    </source>
</evidence>
<dbReference type="AlphaFoldDB" id="A0AAE1E1Q8"/>
<dbReference type="EMBL" id="JAWDGP010001519">
    <property type="protein sequence ID" value="KAK3790742.1"/>
    <property type="molecule type" value="Genomic_DNA"/>
</dbReference>
<protein>
    <submittedName>
        <fullName evidence="1">Uncharacterized protein</fullName>
    </submittedName>
</protein>
<proteinExistence type="predicted"/>
<keyword evidence="2" id="KW-1185">Reference proteome</keyword>
<evidence type="ECO:0000313" key="2">
    <source>
        <dbReference type="Proteomes" id="UP001283361"/>
    </source>
</evidence>
<sequence>MLGAVRCPDQKLITNRFVLTDKKPHAFRRGVNLSKYCHRSEPVLQLDRRNIFSSGCCSVQSGDTVLLVLSVGTSSAVGDAQCNPASVLLVLPVGTSSAVGDTQCNPASQFCWCCL</sequence>